<evidence type="ECO:0000259" key="2">
    <source>
        <dbReference type="Pfam" id="PF03972"/>
    </source>
</evidence>
<dbReference type="InterPro" id="IPR036148">
    <property type="entry name" value="MmgE/PrpD_sf"/>
</dbReference>
<sequence>MTQESLTEKLATHLMRPVDEATRQRARLHLLDWLGCVAGARQSEAATLAFHKFQEDPIRKSIWLGNVMEMDDVHRLATLHPGPVIWPCLLGSGPEPMSDFLDNAVRGYEACIAVGSTFDSKHYRYYHNTTTAGYFGVVAATFSYVERTNNKRQLVSAMGLAGSVAGGLWQMRNEIGHTKQWHIAHAIETGTNAAIYSWDEVIGPRFILEGPQGLYAATCENPKPMTFPDQWRIHEVSFKPWGACRHAHPAIDAALELKAKLGALDGDIHVETYADAISFCDRPDPQTVIEAKFSLQHAVAVAAERGVPQLADFEPDAIAALADARARVTVSEAGEITTRYPEHYGARITCGEEAIELVDTLGDPERPLSKEGIIDKARALIAWGGLASKESDRAIDLALNGDDPAAIHEMLSEWLS</sequence>
<proteinExistence type="inferred from homology"/>
<gene>
    <name evidence="4" type="ORF">GCM10009096_31060</name>
</gene>
<dbReference type="Proteomes" id="UP001500713">
    <property type="component" value="Unassembled WGS sequence"/>
</dbReference>
<organism evidence="4 5">
    <name type="scientific">Parasphingorhabdus litoris</name>
    <dbReference type="NCBI Taxonomy" id="394733"/>
    <lineage>
        <taxon>Bacteria</taxon>
        <taxon>Pseudomonadati</taxon>
        <taxon>Pseudomonadota</taxon>
        <taxon>Alphaproteobacteria</taxon>
        <taxon>Sphingomonadales</taxon>
        <taxon>Sphingomonadaceae</taxon>
        <taxon>Parasphingorhabdus</taxon>
    </lineage>
</organism>
<keyword evidence="5" id="KW-1185">Reference proteome</keyword>
<dbReference type="InterPro" id="IPR042183">
    <property type="entry name" value="MmgE/PrpD_sf_1"/>
</dbReference>
<feature type="domain" description="MmgE/PrpD N-terminal" evidence="2">
    <location>
        <begin position="66"/>
        <end position="223"/>
    </location>
</feature>
<dbReference type="SUPFAM" id="SSF103378">
    <property type="entry name" value="2-methylcitrate dehydratase PrpD"/>
    <property type="match status" value="1"/>
</dbReference>
<protein>
    <submittedName>
        <fullName evidence="4">MmgE/PrpD family protein</fullName>
    </submittedName>
</protein>
<dbReference type="Gene3D" id="1.10.4100.10">
    <property type="entry name" value="2-methylcitrate dehydratase PrpD"/>
    <property type="match status" value="1"/>
</dbReference>
<dbReference type="InterPro" id="IPR005656">
    <property type="entry name" value="MmgE_PrpD"/>
</dbReference>
<dbReference type="PANTHER" id="PTHR16943">
    <property type="entry name" value="2-METHYLCITRATE DEHYDRATASE-RELATED"/>
    <property type="match status" value="1"/>
</dbReference>
<evidence type="ECO:0000313" key="4">
    <source>
        <dbReference type="EMBL" id="GAA0486077.1"/>
    </source>
</evidence>
<evidence type="ECO:0000313" key="5">
    <source>
        <dbReference type="Proteomes" id="UP001500713"/>
    </source>
</evidence>
<dbReference type="EMBL" id="BAAAEM010000003">
    <property type="protein sequence ID" value="GAA0486077.1"/>
    <property type="molecule type" value="Genomic_DNA"/>
</dbReference>
<dbReference type="InterPro" id="IPR042188">
    <property type="entry name" value="MmgE/PrpD_sf_2"/>
</dbReference>
<accession>A0ABN1AXM8</accession>
<reference evidence="4 5" key="1">
    <citation type="journal article" date="2019" name="Int. J. Syst. Evol. Microbiol.">
        <title>The Global Catalogue of Microorganisms (GCM) 10K type strain sequencing project: providing services to taxonomists for standard genome sequencing and annotation.</title>
        <authorList>
            <consortium name="The Broad Institute Genomics Platform"/>
            <consortium name="The Broad Institute Genome Sequencing Center for Infectious Disease"/>
            <person name="Wu L."/>
            <person name="Ma J."/>
        </authorList>
    </citation>
    <scope>NUCLEOTIDE SEQUENCE [LARGE SCALE GENOMIC DNA]</scope>
    <source>
        <strain evidence="4 5">JCM 14162</strain>
    </source>
</reference>
<dbReference type="Gene3D" id="3.30.1330.120">
    <property type="entry name" value="2-methylcitrate dehydratase PrpD"/>
    <property type="match status" value="1"/>
</dbReference>
<evidence type="ECO:0000259" key="3">
    <source>
        <dbReference type="Pfam" id="PF19305"/>
    </source>
</evidence>
<dbReference type="PANTHER" id="PTHR16943:SF8">
    <property type="entry name" value="2-METHYLCITRATE DEHYDRATASE"/>
    <property type="match status" value="1"/>
</dbReference>
<dbReference type="InterPro" id="IPR045336">
    <property type="entry name" value="MmgE_PrpD_N"/>
</dbReference>
<comment type="caution">
    <text evidence="4">The sequence shown here is derived from an EMBL/GenBank/DDBJ whole genome shotgun (WGS) entry which is preliminary data.</text>
</comment>
<comment type="similarity">
    <text evidence="1">Belongs to the PrpD family.</text>
</comment>
<evidence type="ECO:0000256" key="1">
    <source>
        <dbReference type="ARBA" id="ARBA00006174"/>
    </source>
</evidence>
<dbReference type="Pfam" id="PF19305">
    <property type="entry name" value="MmgE_PrpD_C"/>
    <property type="match status" value="1"/>
</dbReference>
<name>A0ABN1AXM8_9SPHN</name>
<dbReference type="InterPro" id="IPR045337">
    <property type="entry name" value="MmgE_PrpD_C"/>
</dbReference>
<dbReference type="Pfam" id="PF03972">
    <property type="entry name" value="MmgE_PrpD_N"/>
    <property type="match status" value="1"/>
</dbReference>
<feature type="domain" description="MmgE/PrpD C-terminal" evidence="3">
    <location>
        <begin position="242"/>
        <end position="396"/>
    </location>
</feature>
<dbReference type="RefSeq" id="WP_229955632.1">
    <property type="nucleotide sequence ID" value="NZ_BAAAEM010000003.1"/>
</dbReference>